<dbReference type="RefSeq" id="WP_194138153.1">
    <property type="nucleotide sequence ID" value="NZ_JADFFK010000059.1"/>
</dbReference>
<evidence type="ECO:0000313" key="1">
    <source>
        <dbReference type="EMBL" id="MBE9640913.1"/>
    </source>
</evidence>
<reference evidence="1 2" key="1">
    <citation type="journal article" date="2021" name="Int. J. Syst. Evol. Microbiol.">
        <title>Salipiger mangrovisoli sp. nov., isolated from mangrove soil and the proposal for the reclassification of Paraphaeobacter pallidus as Salipiger pallidus comb. nov.</title>
        <authorList>
            <person name="Du J."/>
            <person name="Liu Y."/>
            <person name="Pei T."/>
            <person name="Deng M.R."/>
            <person name="Zhu H."/>
        </authorList>
    </citation>
    <scope>NUCLEOTIDE SEQUENCE [LARGE SCALE GENOMIC DNA]</scope>
    <source>
        <strain evidence="1 2">6D45A</strain>
    </source>
</reference>
<dbReference type="EMBL" id="JADFFK010000059">
    <property type="protein sequence ID" value="MBE9640913.1"/>
    <property type="molecule type" value="Genomic_DNA"/>
</dbReference>
<protein>
    <submittedName>
        <fullName evidence="1">Uncharacterized protein</fullName>
    </submittedName>
</protein>
<organism evidence="1 2">
    <name type="scientific">Salipiger mangrovisoli</name>
    <dbReference type="NCBI Taxonomy" id="2865933"/>
    <lineage>
        <taxon>Bacteria</taxon>
        <taxon>Pseudomonadati</taxon>
        <taxon>Pseudomonadota</taxon>
        <taxon>Alphaproteobacteria</taxon>
        <taxon>Rhodobacterales</taxon>
        <taxon>Roseobacteraceae</taxon>
        <taxon>Salipiger</taxon>
    </lineage>
</organism>
<proteinExistence type="predicted"/>
<sequence>MHISTLFASAPALPNKSLRRTSGARRARWVAQGKRLNADGNPQYLDDKQDAVPQGAGIDLGKVIKLGVHSMGGDDA</sequence>
<gene>
    <name evidence="1" type="ORF">IQ782_29140</name>
</gene>
<keyword evidence="2" id="KW-1185">Reference proteome</keyword>
<name>A0ABR9XBM1_9RHOB</name>
<accession>A0ABR9XBM1</accession>
<dbReference type="Proteomes" id="UP000607796">
    <property type="component" value="Unassembled WGS sequence"/>
</dbReference>
<evidence type="ECO:0000313" key="2">
    <source>
        <dbReference type="Proteomes" id="UP000607796"/>
    </source>
</evidence>
<comment type="caution">
    <text evidence="1">The sequence shown here is derived from an EMBL/GenBank/DDBJ whole genome shotgun (WGS) entry which is preliminary data.</text>
</comment>